<evidence type="ECO:0000313" key="8">
    <source>
        <dbReference type="Proteomes" id="UP001363151"/>
    </source>
</evidence>
<dbReference type="InterPro" id="IPR027417">
    <property type="entry name" value="P-loop_NTPase"/>
</dbReference>
<keyword evidence="3" id="KW-0143">Chaperone</keyword>
<proteinExistence type="inferred from homology"/>
<dbReference type="CDD" id="cd03112">
    <property type="entry name" value="CobW-like"/>
    <property type="match status" value="1"/>
</dbReference>
<dbReference type="InterPro" id="IPR036627">
    <property type="entry name" value="CobW-likC_sf"/>
</dbReference>
<evidence type="ECO:0000256" key="1">
    <source>
        <dbReference type="ARBA" id="ARBA00022741"/>
    </source>
</evidence>
<evidence type="ECO:0000259" key="6">
    <source>
        <dbReference type="SMART" id="SM00833"/>
    </source>
</evidence>
<evidence type="ECO:0000256" key="4">
    <source>
        <dbReference type="ARBA" id="ARBA00034320"/>
    </source>
</evidence>
<keyword evidence="1" id="KW-0547">Nucleotide-binding</keyword>
<accession>A0ABR1FZR6</accession>
<dbReference type="PANTHER" id="PTHR13748">
    <property type="entry name" value="COBW-RELATED"/>
    <property type="match status" value="1"/>
</dbReference>
<sequence>MAKFQKVPVTILTGFLGSGKTTLLNHILTSMDHKKRFAVIENEFGDVGIDDALLKNNMRQQVEGEELIEMMNGCICCTVRADLSVVLKKLKGKHDARPLDGIIIETTGMADPAPVAQTFFVDEAVGAFARLDGIVTLVDAKHVEQHLDEEKPEGAENEAVEQVAFADRLVLNKTDLVPDEAALRRVEGRLRAINKFAPIVRCEQSRVAADQVLNIGAFDLTRTLEMDPAFLDTDGEHEHDQSVTSLGFDTSEADVDLGLFQDWLQGLLRDEGPNLFRIKGILSVADVPDRYVYHAVHMIFDGRFMDPWAPGERVSKLTFIGKHLDHGALKAGFLACLATPENYKKKSEGLRFRVGARVECNRGGGWAAGTVIRHLYREADDLPGFLAPYQVELDDGTLIYCPADAESCVRRASE</sequence>
<dbReference type="InterPro" id="IPR011629">
    <property type="entry name" value="CobW-like_C"/>
</dbReference>
<dbReference type="SMART" id="SM00833">
    <property type="entry name" value="CobW_C"/>
    <property type="match status" value="1"/>
</dbReference>
<dbReference type="Pfam" id="PF02492">
    <property type="entry name" value="cobW"/>
    <property type="match status" value="1"/>
</dbReference>
<dbReference type="InterPro" id="IPR003495">
    <property type="entry name" value="CobW/HypB/UreG_nucleotide-bd"/>
</dbReference>
<evidence type="ECO:0000256" key="2">
    <source>
        <dbReference type="ARBA" id="ARBA00022801"/>
    </source>
</evidence>
<protein>
    <submittedName>
        <fullName evidence="7">Cobalamin synthase</fullName>
    </submittedName>
</protein>
<keyword evidence="8" id="KW-1185">Reference proteome</keyword>
<comment type="similarity">
    <text evidence="4">Belongs to the SIMIBI class G3E GTPase family. ZNG1 subfamily.</text>
</comment>
<dbReference type="Gene3D" id="3.40.50.300">
    <property type="entry name" value="P-loop containing nucleotide triphosphate hydrolases"/>
    <property type="match status" value="1"/>
</dbReference>
<evidence type="ECO:0000256" key="3">
    <source>
        <dbReference type="ARBA" id="ARBA00023186"/>
    </source>
</evidence>
<feature type="domain" description="CobW C-terminal" evidence="6">
    <location>
        <begin position="243"/>
        <end position="337"/>
    </location>
</feature>
<evidence type="ECO:0000256" key="5">
    <source>
        <dbReference type="ARBA" id="ARBA00049117"/>
    </source>
</evidence>
<name>A0ABR1FZR6_AURAN</name>
<dbReference type="EMBL" id="JBBJCI010000153">
    <property type="protein sequence ID" value="KAK7241760.1"/>
    <property type="molecule type" value="Genomic_DNA"/>
</dbReference>
<dbReference type="Pfam" id="PF07683">
    <property type="entry name" value="CobW_C"/>
    <property type="match status" value="1"/>
</dbReference>
<organism evidence="7 8">
    <name type="scientific">Aureococcus anophagefferens</name>
    <name type="common">Harmful bloom alga</name>
    <dbReference type="NCBI Taxonomy" id="44056"/>
    <lineage>
        <taxon>Eukaryota</taxon>
        <taxon>Sar</taxon>
        <taxon>Stramenopiles</taxon>
        <taxon>Ochrophyta</taxon>
        <taxon>Pelagophyceae</taxon>
        <taxon>Pelagomonadales</taxon>
        <taxon>Pelagomonadaceae</taxon>
        <taxon>Aureococcus</taxon>
    </lineage>
</organism>
<keyword evidence="2" id="KW-0378">Hydrolase</keyword>
<dbReference type="Gene3D" id="3.30.1220.10">
    <property type="entry name" value="CobW-like, C-terminal domain"/>
    <property type="match status" value="1"/>
</dbReference>
<dbReference type="PANTHER" id="PTHR13748:SF62">
    <property type="entry name" value="COBW DOMAIN-CONTAINING PROTEIN"/>
    <property type="match status" value="1"/>
</dbReference>
<gene>
    <name evidence="7" type="ORF">SO694_00153035</name>
</gene>
<dbReference type="InterPro" id="IPR051316">
    <property type="entry name" value="Zinc-reg_GTPase_activator"/>
</dbReference>
<reference evidence="7 8" key="1">
    <citation type="submission" date="2024-03" db="EMBL/GenBank/DDBJ databases">
        <title>Aureococcus anophagefferens CCMP1851 and Kratosvirus quantuckense: Draft genome of a second virus-susceptible host strain in the model system.</title>
        <authorList>
            <person name="Chase E."/>
            <person name="Truchon A.R."/>
            <person name="Schepens W."/>
            <person name="Wilhelm S.W."/>
        </authorList>
    </citation>
    <scope>NUCLEOTIDE SEQUENCE [LARGE SCALE GENOMIC DNA]</scope>
    <source>
        <strain evidence="7 8">CCMP1851</strain>
    </source>
</reference>
<dbReference type="SUPFAM" id="SSF52540">
    <property type="entry name" value="P-loop containing nucleoside triphosphate hydrolases"/>
    <property type="match status" value="1"/>
</dbReference>
<evidence type="ECO:0000313" key="7">
    <source>
        <dbReference type="EMBL" id="KAK7241760.1"/>
    </source>
</evidence>
<dbReference type="Proteomes" id="UP001363151">
    <property type="component" value="Unassembled WGS sequence"/>
</dbReference>
<dbReference type="SUPFAM" id="SSF90002">
    <property type="entry name" value="Hypothetical protein YjiA, C-terminal domain"/>
    <property type="match status" value="1"/>
</dbReference>
<comment type="caution">
    <text evidence="7">The sequence shown here is derived from an EMBL/GenBank/DDBJ whole genome shotgun (WGS) entry which is preliminary data.</text>
</comment>
<comment type="catalytic activity">
    <reaction evidence="5">
        <text>GTP + H2O = GDP + phosphate + H(+)</text>
        <dbReference type="Rhea" id="RHEA:19669"/>
        <dbReference type="ChEBI" id="CHEBI:15377"/>
        <dbReference type="ChEBI" id="CHEBI:15378"/>
        <dbReference type="ChEBI" id="CHEBI:37565"/>
        <dbReference type="ChEBI" id="CHEBI:43474"/>
        <dbReference type="ChEBI" id="CHEBI:58189"/>
    </reaction>
    <physiologicalReaction direction="left-to-right" evidence="5">
        <dbReference type="Rhea" id="RHEA:19670"/>
    </physiologicalReaction>
</comment>